<dbReference type="SUPFAM" id="SSF54593">
    <property type="entry name" value="Glyoxalase/Bleomycin resistance protein/Dihydroxybiphenyl dioxygenase"/>
    <property type="match status" value="1"/>
</dbReference>
<name>A0A7Y9I5M4_9ACTN</name>
<evidence type="ECO:0000313" key="3">
    <source>
        <dbReference type="Proteomes" id="UP000569914"/>
    </source>
</evidence>
<keyword evidence="2" id="KW-0223">Dioxygenase</keyword>
<dbReference type="GO" id="GO:0051213">
    <property type="term" value="F:dioxygenase activity"/>
    <property type="evidence" value="ECO:0007669"/>
    <property type="project" value="UniProtKB-KW"/>
</dbReference>
<keyword evidence="2" id="KW-0560">Oxidoreductase</keyword>
<dbReference type="EMBL" id="JACCBU010000001">
    <property type="protein sequence ID" value="NYE70538.1"/>
    <property type="molecule type" value="Genomic_DNA"/>
</dbReference>
<comment type="caution">
    <text evidence="2">The sequence shown here is derived from an EMBL/GenBank/DDBJ whole genome shotgun (WGS) entry which is preliminary data.</text>
</comment>
<dbReference type="GO" id="GO:0016829">
    <property type="term" value="F:lyase activity"/>
    <property type="evidence" value="ECO:0007669"/>
    <property type="project" value="UniProtKB-KW"/>
</dbReference>
<dbReference type="RefSeq" id="WP_179750087.1">
    <property type="nucleotide sequence ID" value="NZ_JACCBU010000001.1"/>
</dbReference>
<dbReference type="InterPro" id="IPR041581">
    <property type="entry name" value="Glyoxalase_6"/>
</dbReference>
<reference evidence="2 3" key="1">
    <citation type="submission" date="2020-07" db="EMBL/GenBank/DDBJ databases">
        <title>Sequencing the genomes of 1000 actinobacteria strains.</title>
        <authorList>
            <person name="Klenk H.-P."/>
        </authorList>
    </citation>
    <scope>NUCLEOTIDE SEQUENCE [LARGE SCALE GENOMIC DNA]</scope>
    <source>
        <strain evidence="2 3">DSM 22083</strain>
    </source>
</reference>
<dbReference type="InterPro" id="IPR029068">
    <property type="entry name" value="Glyas_Bleomycin-R_OHBP_Dase"/>
</dbReference>
<dbReference type="Proteomes" id="UP000569914">
    <property type="component" value="Unassembled WGS sequence"/>
</dbReference>
<dbReference type="PANTHER" id="PTHR35908:SF1">
    <property type="entry name" value="CONSERVED PROTEIN"/>
    <property type="match status" value="1"/>
</dbReference>
<gene>
    <name evidence="2" type="ORF">BKA15_001867</name>
</gene>
<sequence length="135" mass="14611">MVTPLPLSVGAVTIATARPGMLARFYSTLLGWPYRREEPPRPGAPADSGYALVCPPDGVEGMALNFEYDAHYRRPVWPSAPGAQASTQHLDVGVTDLDSAVDWAVECGATLADPQPSDRFRVMIDPEGHPFCLCR</sequence>
<feature type="domain" description="Glyoxalase-like" evidence="1">
    <location>
        <begin position="12"/>
        <end position="134"/>
    </location>
</feature>
<keyword evidence="3" id="KW-1185">Reference proteome</keyword>
<proteinExistence type="predicted"/>
<dbReference type="PANTHER" id="PTHR35908">
    <property type="entry name" value="HYPOTHETICAL FUSION PROTEIN"/>
    <property type="match status" value="1"/>
</dbReference>
<evidence type="ECO:0000313" key="2">
    <source>
        <dbReference type="EMBL" id="NYE70538.1"/>
    </source>
</evidence>
<organism evidence="2 3">
    <name type="scientific">Microlunatus parietis</name>
    <dbReference type="NCBI Taxonomy" id="682979"/>
    <lineage>
        <taxon>Bacteria</taxon>
        <taxon>Bacillati</taxon>
        <taxon>Actinomycetota</taxon>
        <taxon>Actinomycetes</taxon>
        <taxon>Propionibacteriales</taxon>
        <taxon>Propionibacteriaceae</taxon>
        <taxon>Microlunatus</taxon>
    </lineage>
</organism>
<dbReference type="AlphaFoldDB" id="A0A7Y9I5M4"/>
<keyword evidence="2" id="KW-0456">Lyase</keyword>
<evidence type="ECO:0000259" key="1">
    <source>
        <dbReference type="Pfam" id="PF18029"/>
    </source>
</evidence>
<dbReference type="Gene3D" id="3.10.180.10">
    <property type="entry name" value="2,3-Dihydroxybiphenyl 1,2-Dioxygenase, domain 1"/>
    <property type="match status" value="1"/>
</dbReference>
<dbReference type="Pfam" id="PF18029">
    <property type="entry name" value="Glyoxalase_6"/>
    <property type="match status" value="1"/>
</dbReference>
<accession>A0A7Y9I5M4</accession>
<protein>
    <submittedName>
        <fullName evidence="2">Catechol 2,3-dioxygenase-like lactoylglutathione lyase family enzyme</fullName>
    </submittedName>
</protein>